<evidence type="ECO:0000259" key="7">
    <source>
        <dbReference type="PROSITE" id="PS50200"/>
    </source>
</evidence>
<feature type="compositionally biased region" description="Low complexity" evidence="6">
    <location>
        <begin position="586"/>
        <end position="595"/>
    </location>
</feature>
<dbReference type="PANTHER" id="PTHR23101">
    <property type="entry name" value="RAB GDP/GTP EXCHANGE FACTOR"/>
    <property type="match status" value="1"/>
</dbReference>
<dbReference type="FunFam" id="1.20.1050.80:FF:000002">
    <property type="entry name" value="Ras and Rab interactor 2"/>
    <property type="match status" value="1"/>
</dbReference>
<dbReference type="InterPro" id="IPR000159">
    <property type="entry name" value="RA_dom"/>
</dbReference>
<comment type="subcellular location">
    <subcellularLocation>
        <location evidence="1">Cytoplasm</location>
    </subcellularLocation>
</comment>
<comment type="similarity">
    <text evidence="2">Belongs to the RIN (Ras interaction/interference) family.</text>
</comment>
<dbReference type="GO" id="GO:0031267">
    <property type="term" value="F:small GTPase binding"/>
    <property type="evidence" value="ECO:0007669"/>
    <property type="project" value="TreeGrafter"/>
</dbReference>
<dbReference type="PANTHER" id="PTHR23101:SF51">
    <property type="entry name" value="RAS AND RAB INTERACTOR 2"/>
    <property type="match status" value="1"/>
</dbReference>
<protein>
    <recommendedName>
        <fullName evidence="11">Ras and Rab interactor 2</fullName>
    </recommendedName>
</protein>
<dbReference type="Pfam" id="PF02204">
    <property type="entry name" value="VPS9"/>
    <property type="match status" value="1"/>
</dbReference>
<dbReference type="GO" id="GO:0005829">
    <property type="term" value="C:cytosol"/>
    <property type="evidence" value="ECO:0007669"/>
    <property type="project" value="TreeGrafter"/>
</dbReference>
<proteinExistence type="inferred from homology"/>
<evidence type="ECO:0000256" key="2">
    <source>
        <dbReference type="ARBA" id="ARBA00006919"/>
    </source>
</evidence>
<feature type="region of interest" description="Disordered" evidence="6">
    <location>
        <begin position="572"/>
        <end position="604"/>
    </location>
</feature>
<keyword evidence="5" id="KW-0727">SH2 domain</keyword>
<name>A0AAW0NHS6_9GOBI</name>
<dbReference type="GO" id="GO:0016192">
    <property type="term" value="P:vesicle-mediated transport"/>
    <property type="evidence" value="ECO:0007669"/>
    <property type="project" value="InterPro"/>
</dbReference>
<gene>
    <name evidence="9" type="ORF">WMY93_017975</name>
</gene>
<comment type="caution">
    <text evidence="9">The sequence shown here is derived from an EMBL/GenBank/DDBJ whole genome shotgun (WGS) entry which is preliminary data.</text>
</comment>
<evidence type="ECO:0000256" key="4">
    <source>
        <dbReference type="ARBA" id="ARBA00022490"/>
    </source>
</evidence>
<evidence type="ECO:0000313" key="10">
    <source>
        <dbReference type="Proteomes" id="UP001460270"/>
    </source>
</evidence>
<feature type="domain" description="VPS9" evidence="8">
    <location>
        <begin position="303"/>
        <end position="443"/>
    </location>
</feature>
<dbReference type="PROSITE" id="PS51205">
    <property type="entry name" value="VPS9"/>
    <property type="match status" value="1"/>
</dbReference>
<feature type="region of interest" description="Disordered" evidence="6">
    <location>
        <begin position="211"/>
        <end position="252"/>
    </location>
</feature>
<evidence type="ECO:0000256" key="6">
    <source>
        <dbReference type="SAM" id="MobiDB-lite"/>
    </source>
</evidence>
<dbReference type="InterPro" id="IPR029071">
    <property type="entry name" value="Ubiquitin-like_domsf"/>
</dbReference>
<keyword evidence="4" id="KW-0963">Cytoplasm</keyword>
<feature type="compositionally biased region" description="Basic and acidic residues" evidence="6">
    <location>
        <begin position="10"/>
        <end position="24"/>
    </location>
</feature>
<evidence type="ECO:0000256" key="3">
    <source>
        <dbReference type="ARBA" id="ARBA00022468"/>
    </source>
</evidence>
<keyword evidence="10" id="KW-1185">Reference proteome</keyword>
<dbReference type="InterPro" id="IPR037191">
    <property type="entry name" value="VPS9_dom_sf"/>
</dbReference>
<dbReference type="EMBL" id="JBBPFD010000013">
    <property type="protein sequence ID" value="KAK7901206.1"/>
    <property type="molecule type" value="Genomic_DNA"/>
</dbReference>
<sequence>MPEKIPWIAEPKEKSEERDRKSKDGSLLSRLGSSFSPSTSPSKRILSISSPITIPKPSLPISLASFSSSPKRIFKLSPSSSSQEDAQCHLAMEDHVIEQALRRARLQRSVACKEEEIPDDCKETERGEDEKNARESCQRLSDMSLSTDSSESLDFPQASFFFPPLHDPNPPTLDEINAHLPLSALSPFPSVELDDDDEDDEDDEEDFGVGLERAGAGSGFDDGASGTQDQTQEQRQRGGYTEGVEGTAAENERSVQFAQDAGEKGRLQGLEQDRVLEKAMHKCVLKPLRSVISDALHEAMISSGAWTELRENMNLAKNKAPADMGVSDALPPDNVAIEKIKQKFVAMCKVYSPEKKVGRLLQVCKLIYTVMEDNSGRLFGADDFLPMLTFVLAQCDMPQLDSEILYMMELLDPTLLNGEGGYYLTSAYGAMSLIKNFQEEQAARVLSSQTRDTLHQWHRRRTMQRTAPSIDDFQNYLRVALQELDSGCTAKTLCVHPQATAEDVCSLCAVKFSVSEPEKYSLFLVTEGSSQQLAPDIHPQKIKAELHSRDQPDAFHFVYRRTDFAANQAIDANANPTTTSDQENNLSPRLSLSLPQGNLNSVSI</sequence>
<feature type="region of interest" description="Disordered" evidence="6">
    <location>
        <begin position="112"/>
        <end position="176"/>
    </location>
</feature>
<evidence type="ECO:0000259" key="8">
    <source>
        <dbReference type="PROSITE" id="PS51205"/>
    </source>
</evidence>
<reference evidence="10" key="1">
    <citation type="submission" date="2024-04" db="EMBL/GenBank/DDBJ databases">
        <title>Salinicola lusitanus LLJ914,a marine bacterium isolated from the Okinawa Trough.</title>
        <authorList>
            <person name="Li J."/>
        </authorList>
    </citation>
    <scope>NUCLEOTIDE SEQUENCE [LARGE SCALE GENOMIC DNA]</scope>
</reference>
<dbReference type="SUPFAM" id="SSF109993">
    <property type="entry name" value="VPS9 domain"/>
    <property type="match status" value="1"/>
</dbReference>
<feature type="compositionally biased region" description="Acidic residues" evidence="6">
    <location>
        <begin position="192"/>
        <end position="206"/>
    </location>
</feature>
<dbReference type="SMART" id="SM00167">
    <property type="entry name" value="VPS9"/>
    <property type="match status" value="1"/>
</dbReference>
<dbReference type="GO" id="GO:0005096">
    <property type="term" value="F:GTPase activator activity"/>
    <property type="evidence" value="ECO:0007669"/>
    <property type="project" value="UniProtKB-KW"/>
</dbReference>
<accession>A0AAW0NHS6</accession>
<feature type="compositionally biased region" description="Low complexity" evidence="6">
    <location>
        <begin position="140"/>
        <end position="154"/>
    </location>
</feature>
<keyword evidence="3" id="KW-0343">GTPase activation</keyword>
<organism evidence="9 10">
    <name type="scientific">Mugilogobius chulae</name>
    <name type="common">yellowstripe goby</name>
    <dbReference type="NCBI Taxonomy" id="88201"/>
    <lineage>
        <taxon>Eukaryota</taxon>
        <taxon>Metazoa</taxon>
        <taxon>Chordata</taxon>
        <taxon>Craniata</taxon>
        <taxon>Vertebrata</taxon>
        <taxon>Euteleostomi</taxon>
        <taxon>Actinopterygii</taxon>
        <taxon>Neopterygii</taxon>
        <taxon>Teleostei</taxon>
        <taxon>Neoteleostei</taxon>
        <taxon>Acanthomorphata</taxon>
        <taxon>Gobiaria</taxon>
        <taxon>Gobiiformes</taxon>
        <taxon>Gobioidei</taxon>
        <taxon>Gobiidae</taxon>
        <taxon>Gobionellinae</taxon>
        <taxon>Mugilogobius</taxon>
    </lineage>
</organism>
<feature type="compositionally biased region" description="Polar residues" evidence="6">
    <location>
        <begin position="574"/>
        <end position="585"/>
    </location>
</feature>
<evidence type="ECO:0008006" key="11">
    <source>
        <dbReference type="Google" id="ProtNLM"/>
    </source>
</evidence>
<dbReference type="GO" id="GO:0030139">
    <property type="term" value="C:endocytic vesicle"/>
    <property type="evidence" value="ECO:0007669"/>
    <property type="project" value="TreeGrafter"/>
</dbReference>
<evidence type="ECO:0000313" key="9">
    <source>
        <dbReference type="EMBL" id="KAK7901206.1"/>
    </source>
</evidence>
<dbReference type="SMART" id="SM00314">
    <property type="entry name" value="RA"/>
    <property type="match status" value="1"/>
</dbReference>
<dbReference type="PROSITE" id="PS50200">
    <property type="entry name" value="RA"/>
    <property type="match status" value="1"/>
</dbReference>
<dbReference type="Pfam" id="PF00788">
    <property type="entry name" value="RA"/>
    <property type="match status" value="1"/>
</dbReference>
<dbReference type="GO" id="GO:0005085">
    <property type="term" value="F:guanyl-nucleotide exchange factor activity"/>
    <property type="evidence" value="ECO:0007669"/>
    <property type="project" value="InterPro"/>
</dbReference>
<dbReference type="InterPro" id="IPR003123">
    <property type="entry name" value="VPS9"/>
</dbReference>
<dbReference type="AlphaFoldDB" id="A0AAW0NHS6"/>
<evidence type="ECO:0000256" key="1">
    <source>
        <dbReference type="ARBA" id="ARBA00004496"/>
    </source>
</evidence>
<dbReference type="InterPro" id="IPR045046">
    <property type="entry name" value="Vps9-like"/>
</dbReference>
<dbReference type="Gene3D" id="1.20.1050.80">
    <property type="entry name" value="VPS9 domain"/>
    <property type="match status" value="1"/>
</dbReference>
<dbReference type="GO" id="GO:0007165">
    <property type="term" value="P:signal transduction"/>
    <property type="evidence" value="ECO:0007669"/>
    <property type="project" value="InterPro"/>
</dbReference>
<evidence type="ECO:0000256" key="5">
    <source>
        <dbReference type="ARBA" id="ARBA00022999"/>
    </source>
</evidence>
<dbReference type="Proteomes" id="UP001460270">
    <property type="component" value="Unassembled WGS sequence"/>
</dbReference>
<feature type="domain" description="Ras-associating" evidence="7">
    <location>
        <begin position="473"/>
        <end position="564"/>
    </location>
</feature>
<feature type="region of interest" description="Disordered" evidence="6">
    <location>
        <begin position="1"/>
        <end position="45"/>
    </location>
</feature>
<feature type="compositionally biased region" description="Basic and acidic residues" evidence="6">
    <location>
        <begin position="112"/>
        <end position="137"/>
    </location>
</feature>
<feature type="compositionally biased region" description="Low complexity" evidence="6">
    <location>
        <begin position="25"/>
        <end position="45"/>
    </location>
</feature>
<dbReference type="SUPFAM" id="SSF54236">
    <property type="entry name" value="Ubiquitin-like"/>
    <property type="match status" value="1"/>
</dbReference>
<feature type="region of interest" description="Disordered" evidence="6">
    <location>
        <begin position="187"/>
        <end position="206"/>
    </location>
</feature>